<reference evidence="4" key="1">
    <citation type="submission" date="2015-03" db="EMBL/GenBank/DDBJ databases">
        <authorList>
            <person name="Urmite Genomes"/>
        </authorList>
    </citation>
    <scope>NUCLEOTIDE SEQUENCE [LARGE SCALE GENOMIC DNA]</scope>
    <source>
        <strain evidence="4">CSUR P1344</strain>
    </source>
</reference>
<accession>A0A0U1DIL9</accession>
<feature type="chain" id="PRO_5006708062" evidence="1">
    <location>
        <begin position="30"/>
        <end position="235"/>
    </location>
</feature>
<protein>
    <submittedName>
        <fullName evidence="3">Putative lipoprotein LppH</fullName>
    </submittedName>
</protein>
<feature type="domain" description="PknH-like extracellular" evidence="2">
    <location>
        <begin position="49"/>
        <end position="231"/>
    </location>
</feature>
<dbReference type="InterPro" id="IPR038232">
    <property type="entry name" value="PknH-like_Extracell_sf"/>
</dbReference>
<evidence type="ECO:0000313" key="3">
    <source>
        <dbReference type="EMBL" id="CQD15404.1"/>
    </source>
</evidence>
<name>A0A0U1DIL9_9MYCO</name>
<gene>
    <name evidence="3" type="ORF">BN000_03201</name>
</gene>
<dbReference type="RefSeq" id="WP_090421807.1">
    <property type="nucleotide sequence ID" value="NZ_CTEC01000002.1"/>
</dbReference>
<proteinExistence type="predicted"/>
<evidence type="ECO:0000313" key="4">
    <source>
        <dbReference type="Proteomes" id="UP000199601"/>
    </source>
</evidence>
<keyword evidence="3" id="KW-0449">Lipoprotein</keyword>
<dbReference type="Proteomes" id="UP000199601">
    <property type="component" value="Unassembled WGS sequence"/>
</dbReference>
<dbReference type="InterPro" id="IPR026954">
    <property type="entry name" value="PknH-like_Extracell"/>
</dbReference>
<organism evidence="3 4">
    <name type="scientific">Mycobacterium europaeum</name>
    <dbReference type="NCBI Taxonomy" id="761804"/>
    <lineage>
        <taxon>Bacteria</taxon>
        <taxon>Bacillati</taxon>
        <taxon>Actinomycetota</taxon>
        <taxon>Actinomycetes</taxon>
        <taxon>Mycobacteriales</taxon>
        <taxon>Mycobacteriaceae</taxon>
        <taxon>Mycobacterium</taxon>
        <taxon>Mycobacterium simiae complex</taxon>
    </lineage>
</organism>
<keyword evidence="4" id="KW-1185">Reference proteome</keyword>
<dbReference type="Gene3D" id="3.40.1000.70">
    <property type="entry name" value="PknH-like extracellular domain"/>
    <property type="match status" value="1"/>
</dbReference>
<evidence type="ECO:0000256" key="1">
    <source>
        <dbReference type="SAM" id="SignalP"/>
    </source>
</evidence>
<dbReference type="EMBL" id="CTEC01000002">
    <property type="protein sequence ID" value="CQD15404.1"/>
    <property type="molecule type" value="Genomic_DNA"/>
</dbReference>
<evidence type="ECO:0000259" key="2">
    <source>
        <dbReference type="Pfam" id="PF14032"/>
    </source>
</evidence>
<sequence precursor="true">MLTTAILTVASAALGVVLISRAITSGASAAASSHREPPGLSVPTTPGLVHPEDLKNRLLSPAEAGDILHVPGMTLYQSNNGLFMDTADPPECAGIWAPGMAQVYRDTRFIDAQSAELHGPGDVYVKLTLQSLVAFPTAKDAGAVFEDLTRKWDHCARTEVLVNRHEGGTIAVGDPKVVDNTLMVSWEKTGGTGWGCQRALMPRSNVVIDMRVCDYGGSDQAAELVNKVASRIPTS</sequence>
<feature type="signal peptide" evidence="1">
    <location>
        <begin position="1"/>
        <end position="29"/>
    </location>
</feature>
<dbReference type="AlphaFoldDB" id="A0A0U1DIL9"/>
<dbReference type="Pfam" id="PF14032">
    <property type="entry name" value="PknH_C"/>
    <property type="match status" value="1"/>
</dbReference>
<keyword evidence="1" id="KW-0732">Signal</keyword>